<name>S7PJU3_MYOBR</name>
<organism evidence="2 3">
    <name type="scientific">Myotis brandtii</name>
    <name type="common">Brandt's bat</name>
    <dbReference type="NCBI Taxonomy" id="109478"/>
    <lineage>
        <taxon>Eukaryota</taxon>
        <taxon>Metazoa</taxon>
        <taxon>Chordata</taxon>
        <taxon>Craniata</taxon>
        <taxon>Vertebrata</taxon>
        <taxon>Euteleostomi</taxon>
        <taxon>Mammalia</taxon>
        <taxon>Eutheria</taxon>
        <taxon>Laurasiatheria</taxon>
        <taxon>Chiroptera</taxon>
        <taxon>Yangochiroptera</taxon>
        <taxon>Vespertilionidae</taxon>
        <taxon>Myotis</taxon>
    </lineage>
</organism>
<evidence type="ECO:0000256" key="1">
    <source>
        <dbReference type="SAM" id="MobiDB-lite"/>
    </source>
</evidence>
<feature type="region of interest" description="Disordered" evidence="1">
    <location>
        <begin position="19"/>
        <end position="40"/>
    </location>
</feature>
<protein>
    <submittedName>
        <fullName evidence="2">Uncharacterized protein</fullName>
    </submittedName>
</protein>
<accession>S7PJU3</accession>
<dbReference type="Proteomes" id="UP000052978">
    <property type="component" value="Unassembled WGS sequence"/>
</dbReference>
<reference evidence="2 3" key="1">
    <citation type="journal article" date="2013" name="Nat. Commun.">
        <title>Genome analysis reveals insights into physiology and longevity of the Brandt's bat Myotis brandtii.</title>
        <authorList>
            <person name="Seim I."/>
            <person name="Fang X."/>
            <person name="Xiong Z."/>
            <person name="Lobanov A.V."/>
            <person name="Huang Z."/>
            <person name="Ma S."/>
            <person name="Feng Y."/>
            <person name="Turanov A.A."/>
            <person name="Zhu Y."/>
            <person name="Lenz T.L."/>
            <person name="Gerashchenko M.V."/>
            <person name="Fan D."/>
            <person name="Hee Yim S."/>
            <person name="Yao X."/>
            <person name="Jordan D."/>
            <person name="Xiong Y."/>
            <person name="Ma Y."/>
            <person name="Lyapunov A.N."/>
            <person name="Chen G."/>
            <person name="Kulakova O.I."/>
            <person name="Sun Y."/>
            <person name="Lee S.G."/>
            <person name="Bronson R.T."/>
            <person name="Moskalev A.A."/>
            <person name="Sunyaev S.R."/>
            <person name="Zhang G."/>
            <person name="Krogh A."/>
            <person name="Wang J."/>
            <person name="Gladyshev V.N."/>
        </authorList>
    </citation>
    <scope>NUCLEOTIDE SEQUENCE [LARGE SCALE GENOMIC DNA]</scope>
</reference>
<dbReference type="AlphaFoldDB" id="S7PJU3"/>
<sequence>MSPTEAETRMNIQVLHCVQTPPPPPPIQGQKPSGNLSSFTEGDLRSFIQQTLESCTFLTCNMVAKPLQGKINQLVGRSPALCAVW</sequence>
<feature type="compositionally biased region" description="Polar residues" evidence="1">
    <location>
        <begin position="30"/>
        <end position="40"/>
    </location>
</feature>
<evidence type="ECO:0000313" key="2">
    <source>
        <dbReference type="EMBL" id="EPQ11088.1"/>
    </source>
</evidence>
<proteinExistence type="predicted"/>
<gene>
    <name evidence="2" type="ORF">D623_10024672</name>
</gene>
<keyword evidence="3" id="KW-1185">Reference proteome</keyword>
<dbReference type="EMBL" id="KE163177">
    <property type="protein sequence ID" value="EPQ11088.1"/>
    <property type="molecule type" value="Genomic_DNA"/>
</dbReference>
<evidence type="ECO:0000313" key="3">
    <source>
        <dbReference type="Proteomes" id="UP000052978"/>
    </source>
</evidence>